<protein>
    <submittedName>
        <fullName evidence="1">Uncharacterized protein</fullName>
    </submittedName>
</protein>
<gene>
    <name evidence="1" type="ORF">EVA_07948</name>
</gene>
<name>J9GAS3_9ZZZZ</name>
<comment type="caution">
    <text evidence="1">The sequence shown here is derived from an EMBL/GenBank/DDBJ whole genome shotgun (WGS) entry which is preliminary data.</text>
</comment>
<dbReference type="EMBL" id="AMCI01001979">
    <property type="protein sequence ID" value="EJX03944.1"/>
    <property type="molecule type" value="Genomic_DNA"/>
</dbReference>
<accession>J9GAS3</accession>
<dbReference type="AlphaFoldDB" id="J9GAS3"/>
<sequence>MKINMNESWNIGYKSVITTYSKSKDTIFGKHQDMQTNG</sequence>
<proteinExistence type="predicted"/>
<reference evidence="1" key="1">
    <citation type="journal article" date="2012" name="PLoS ONE">
        <title>Gene sets for utilization of primary and secondary nutrition supplies in the distal gut of endangered iberian lynx.</title>
        <authorList>
            <person name="Alcaide M."/>
            <person name="Messina E."/>
            <person name="Richter M."/>
            <person name="Bargiela R."/>
            <person name="Peplies J."/>
            <person name="Huws S.A."/>
            <person name="Newbold C.J."/>
            <person name="Golyshin P.N."/>
            <person name="Simon M.A."/>
            <person name="Lopez G."/>
            <person name="Yakimov M.M."/>
            <person name="Ferrer M."/>
        </authorList>
    </citation>
    <scope>NUCLEOTIDE SEQUENCE</scope>
</reference>
<evidence type="ECO:0000313" key="1">
    <source>
        <dbReference type="EMBL" id="EJX03944.1"/>
    </source>
</evidence>
<organism evidence="1">
    <name type="scientific">gut metagenome</name>
    <dbReference type="NCBI Taxonomy" id="749906"/>
    <lineage>
        <taxon>unclassified sequences</taxon>
        <taxon>metagenomes</taxon>
        <taxon>organismal metagenomes</taxon>
    </lineage>
</organism>